<gene>
    <name evidence="2" type="ORF">UREG_02893</name>
</gene>
<evidence type="ECO:0000313" key="3">
    <source>
        <dbReference type="Proteomes" id="UP000002058"/>
    </source>
</evidence>
<feature type="compositionally biased region" description="Low complexity" evidence="1">
    <location>
        <begin position="346"/>
        <end position="368"/>
    </location>
</feature>
<dbReference type="VEuPathDB" id="FungiDB:UREG_02893"/>
<dbReference type="EMBL" id="CH476615">
    <property type="protein sequence ID" value="EEP78044.1"/>
    <property type="molecule type" value="Genomic_DNA"/>
</dbReference>
<dbReference type="HOGENOM" id="CLU_508080_0_0_1"/>
<dbReference type="GeneID" id="8443508"/>
<sequence>MALEVDADGTEEDGGHLGSYSKQSSQLVDILRKNSSPRSPYPDSLGVFSLVSLSQFPTDISRSNLSLNTVVSNNPIPQLHDAVGSYWRCKTPLSNLLISEQQRSSLAVQPLRLQGQETPPVVASRDGCLYNFPSCSSYTVTTPSTLQIRTSDGAAAMVPSSLKRVKAIGNLRNSFTIPPGNAQAKYGSSPRRIPAFTSPIRRTRPPFANEGELVSALDQFNAFYVFNAKPRGTPVIYNSEDVWAFSAIKDTAPSSLNIKHSEGNISDFINEIDENGNEVIYLALINRLHTVKPGDRSLAVASIINVTEILEYITFEEMECEKTMQAKPRSLNLPHCPNNRGLEGLPSSIQPSSSSHSTSSQASDTASSTPGKTTTSLVEGTGVLAENEFQDWITFKDYVECAENGDDISQLADQIIKELSDSLLNLYGDYFILSTPLTNASIYDMSHISPRLCDSGDYITGHLYHTPQATMDKIKLLLMGDERFSMIVKWGISGRRRRLYCVPLFGQPSRPWLCTLIDPSLPSLWPEESG</sequence>
<feature type="region of interest" description="Disordered" evidence="1">
    <location>
        <begin position="1"/>
        <end position="22"/>
    </location>
</feature>
<dbReference type="InParanoid" id="C4JIN2"/>
<accession>C4JIN2</accession>
<name>C4JIN2_UNCRE</name>
<dbReference type="eggNOG" id="ENOG502RR3D">
    <property type="taxonomic scope" value="Eukaryota"/>
</dbReference>
<evidence type="ECO:0000313" key="2">
    <source>
        <dbReference type="EMBL" id="EEP78044.1"/>
    </source>
</evidence>
<dbReference type="Proteomes" id="UP000002058">
    <property type="component" value="Unassembled WGS sequence"/>
</dbReference>
<reference evidence="3" key="1">
    <citation type="journal article" date="2009" name="Genome Res.">
        <title>Comparative genomic analyses of the human fungal pathogens Coccidioides and their relatives.</title>
        <authorList>
            <person name="Sharpton T.J."/>
            <person name="Stajich J.E."/>
            <person name="Rounsley S.D."/>
            <person name="Gardner M.J."/>
            <person name="Wortman J.R."/>
            <person name="Jordar V.S."/>
            <person name="Maiti R."/>
            <person name="Kodira C.D."/>
            <person name="Neafsey D.E."/>
            <person name="Zeng Q."/>
            <person name="Hung C.-Y."/>
            <person name="McMahan C."/>
            <person name="Muszewska A."/>
            <person name="Grynberg M."/>
            <person name="Mandel M.A."/>
            <person name="Kellner E.M."/>
            <person name="Barker B.M."/>
            <person name="Galgiani J.N."/>
            <person name="Orbach M.J."/>
            <person name="Kirkland T.N."/>
            <person name="Cole G.T."/>
            <person name="Henn M.R."/>
            <person name="Birren B.W."/>
            <person name="Taylor J.W."/>
        </authorList>
    </citation>
    <scope>NUCLEOTIDE SEQUENCE [LARGE SCALE GENOMIC DNA]</scope>
    <source>
        <strain evidence="3">UAMH 1704</strain>
    </source>
</reference>
<evidence type="ECO:0000256" key="1">
    <source>
        <dbReference type="SAM" id="MobiDB-lite"/>
    </source>
</evidence>
<feature type="region of interest" description="Disordered" evidence="1">
    <location>
        <begin position="329"/>
        <end position="377"/>
    </location>
</feature>
<feature type="compositionally biased region" description="Acidic residues" evidence="1">
    <location>
        <begin position="1"/>
        <end position="12"/>
    </location>
</feature>
<dbReference type="AlphaFoldDB" id="C4JIN2"/>
<organism evidence="2 3">
    <name type="scientific">Uncinocarpus reesii (strain UAMH 1704)</name>
    <dbReference type="NCBI Taxonomy" id="336963"/>
    <lineage>
        <taxon>Eukaryota</taxon>
        <taxon>Fungi</taxon>
        <taxon>Dikarya</taxon>
        <taxon>Ascomycota</taxon>
        <taxon>Pezizomycotina</taxon>
        <taxon>Eurotiomycetes</taxon>
        <taxon>Eurotiomycetidae</taxon>
        <taxon>Onygenales</taxon>
        <taxon>Onygenaceae</taxon>
        <taxon>Uncinocarpus</taxon>
    </lineage>
</organism>
<dbReference type="KEGG" id="ure:UREG_02893"/>
<dbReference type="OrthoDB" id="5416073at2759"/>
<dbReference type="RefSeq" id="XP_002543377.1">
    <property type="nucleotide sequence ID" value="XM_002543331.1"/>
</dbReference>
<proteinExistence type="predicted"/>
<protein>
    <submittedName>
        <fullName evidence="2">Uncharacterized protein</fullName>
    </submittedName>
</protein>
<dbReference type="STRING" id="336963.C4JIN2"/>
<keyword evidence="3" id="KW-1185">Reference proteome</keyword>